<evidence type="ECO:0000256" key="2">
    <source>
        <dbReference type="ARBA" id="ARBA00023015"/>
    </source>
</evidence>
<dbReference type="Gene3D" id="1.10.10.10">
    <property type="entry name" value="Winged helix-like DNA-binding domain superfamily/Winged helix DNA-binding domain"/>
    <property type="match status" value="1"/>
</dbReference>
<keyword evidence="4" id="KW-0804">Transcription</keyword>
<dbReference type="Gene3D" id="1.10.1740.10">
    <property type="match status" value="1"/>
</dbReference>
<dbReference type="InterPro" id="IPR013324">
    <property type="entry name" value="RNA_pol_sigma_r3/r4-like"/>
</dbReference>
<dbReference type="Pfam" id="PF04542">
    <property type="entry name" value="Sigma70_r2"/>
    <property type="match status" value="1"/>
</dbReference>
<dbReference type="EMBL" id="BAAAZO010000002">
    <property type="protein sequence ID" value="GAA3602591.1"/>
    <property type="molecule type" value="Genomic_DNA"/>
</dbReference>
<dbReference type="InterPro" id="IPR007627">
    <property type="entry name" value="RNA_pol_sigma70_r2"/>
</dbReference>
<dbReference type="InterPro" id="IPR013325">
    <property type="entry name" value="RNA_pol_sigma_r2"/>
</dbReference>
<dbReference type="Proteomes" id="UP001501074">
    <property type="component" value="Unassembled WGS sequence"/>
</dbReference>
<dbReference type="InterPro" id="IPR039425">
    <property type="entry name" value="RNA_pol_sigma-70-like"/>
</dbReference>
<feature type="domain" description="RNA polymerase sigma factor 70 region 4 type 2" evidence="6">
    <location>
        <begin position="118"/>
        <end position="170"/>
    </location>
</feature>
<evidence type="ECO:0000259" key="5">
    <source>
        <dbReference type="Pfam" id="PF04542"/>
    </source>
</evidence>
<dbReference type="RefSeq" id="WP_231485114.1">
    <property type="nucleotide sequence ID" value="NZ_BAAAZO010000002.1"/>
</dbReference>
<dbReference type="InterPro" id="IPR014284">
    <property type="entry name" value="RNA_pol_sigma-70_dom"/>
</dbReference>
<gene>
    <name evidence="7" type="ORF">GCM10022223_17940</name>
</gene>
<evidence type="ECO:0000259" key="6">
    <source>
        <dbReference type="Pfam" id="PF08281"/>
    </source>
</evidence>
<proteinExistence type="inferred from homology"/>
<name>A0ABP6ZDE9_9ACTN</name>
<keyword evidence="3" id="KW-0731">Sigma factor</keyword>
<dbReference type="PANTHER" id="PTHR43133:SF25">
    <property type="entry name" value="RNA POLYMERASE SIGMA FACTOR RFAY-RELATED"/>
    <property type="match status" value="1"/>
</dbReference>
<dbReference type="Pfam" id="PF08281">
    <property type="entry name" value="Sigma70_r4_2"/>
    <property type="match status" value="1"/>
</dbReference>
<dbReference type="InterPro" id="IPR013249">
    <property type="entry name" value="RNA_pol_sigma70_r4_t2"/>
</dbReference>
<dbReference type="NCBIfam" id="TIGR02937">
    <property type="entry name" value="sigma70-ECF"/>
    <property type="match status" value="1"/>
</dbReference>
<evidence type="ECO:0000256" key="4">
    <source>
        <dbReference type="ARBA" id="ARBA00023163"/>
    </source>
</evidence>
<dbReference type="InterPro" id="IPR036388">
    <property type="entry name" value="WH-like_DNA-bd_sf"/>
</dbReference>
<keyword evidence="2" id="KW-0805">Transcription regulation</keyword>
<organism evidence="7 8">
    <name type="scientific">Kineosporia mesophila</name>
    <dbReference type="NCBI Taxonomy" id="566012"/>
    <lineage>
        <taxon>Bacteria</taxon>
        <taxon>Bacillati</taxon>
        <taxon>Actinomycetota</taxon>
        <taxon>Actinomycetes</taxon>
        <taxon>Kineosporiales</taxon>
        <taxon>Kineosporiaceae</taxon>
        <taxon>Kineosporia</taxon>
    </lineage>
</organism>
<sequence length="417" mass="44490">MLDPEGLDGEIGRPGARALVAETEIVDLIDPLRRYVMAHTRQPADADDVVQEVLLRMLDIRDRLAPGSSLAYAIVTARNLMTTQARSTATFWRNRHRLIDLREPAEPDSVAIGRSERDALRVALGELPPGQREALLSHVLEEEPVTSIAVRENVSPGSVAAQLGRTRARLRVDYTMTARRARLPTARCRPVLLALSGGDLRRQTALRAGNHLLNCETCAELAPPLVERQRALIAFLPWLGLGPALGLLRRAFRHPSVQVGVATTAVAAAGVGAVVWVSGPEPVAPSRPAVSSSPTPITGVFRLPGGQPLLPVPTDLSSLVGDQVEGRAVAVSSVAANEGFWVGDHTRGRIWVQLKTDGRESRVTVDPGDVISFTGALARTGTGFAEKVGVSASDGAPLLAREGAHIVVKTGDLKIIQ</sequence>
<dbReference type="SUPFAM" id="SSF88659">
    <property type="entry name" value="Sigma3 and sigma4 domains of RNA polymerase sigma factors"/>
    <property type="match status" value="1"/>
</dbReference>
<evidence type="ECO:0000313" key="8">
    <source>
        <dbReference type="Proteomes" id="UP001501074"/>
    </source>
</evidence>
<evidence type="ECO:0000256" key="3">
    <source>
        <dbReference type="ARBA" id="ARBA00023082"/>
    </source>
</evidence>
<comment type="caution">
    <text evidence="7">The sequence shown here is derived from an EMBL/GenBank/DDBJ whole genome shotgun (WGS) entry which is preliminary data.</text>
</comment>
<evidence type="ECO:0000256" key="1">
    <source>
        <dbReference type="ARBA" id="ARBA00010641"/>
    </source>
</evidence>
<feature type="domain" description="RNA polymerase sigma-70 region 2" evidence="5">
    <location>
        <begin position="30"/>
        <end position="88"/>
    </location>
</feature>
<comment type="similarity">
    <text evidence="1">Belongs to the sigma-70 factor family. ECF subfamily.</text>
</comment>
<dbReference type="SUPFAM" id="SSF88946">
    <property type="entry name" value="Sigma2 domain of RNA polymerase sigma factors"/>
    <property type="match status" value="1"/>
</dbReference>
<keyword evidence="8" id="KW-1185">Reference proteome</keyword>
<dbReference type="PANTHER" id="PTHR43133">
    <property type="entry name" value="RNA POLYMERASE ECF-TYPE SIGMA FACTO"/>
    <property type="match status" value="1"/>
</dbReference>
<reference evidence="8" key="1">
    <citation type="journal article" date="2019" name="Int. J. Syst. Evol. Microbiol.">
        <title>The Global Catalogue of Microorganisms (GCM) 10K type strain sequencing project: providing services to taxonomists for standard genome sequencing and annotation.</title>
        <authorList>
            <consortium name="The Broad Institute Genomics Platform"/>
            <consortium name="The Broad Institute Genome Sequencing Center for Infectious Disease"/>
            <person name="Wu L."/>
            <person name="Ma J."/>
        </authorList>
    </citation>
    <scope>NUCLEOTIDE SEQUENCE [LARGE SCALE GENOMIC DNA]</scope>
    <source>
        <strain evidence="8">JCM 16902</strain>
    </source>
</reference>
<accession>A0ABP6ZDE9</accession>
<evidence type="ECO:0000313" key="7">
    <source>
        <dbReference type="EMBL" id="GAA3602591.1"/>
    </source>
</evidence>
<evidence type="ECO:0008006" key="9">
    <source>
        <dbReference type="Google" id="ProtNLM"/>
    </source>
</evidence>
<protein>
    <recommendedName>
        <fullName evidence="9">RNA polymerase sigma factor (Sigma-70 family)</fullName>
    </recommendedName>
</protein>